<dbReference type="PANTHER" id="PTHR47977">
    <property type="entry name" value="RAS-RELATED PROTEIN RAB"/>
    <property type="match status" value="1"/>
</dbReference>
<dbReference type="Pfam" id="PF00071">
    <property type="entry name" value="Ras"/>
    <property type="match status" value="1"/>
</dbReference>
<name>A0ABR2GWZ7_9EUKA</name>
<proteinExistence type="predicted"/>
<dbReference type="EMBL" id="JAPFFF010000055">
    <property type="protein sequence ID" value="KAK8838391.1"/>
    <property type="molecule type" value="Genomic_DNA"/>
</dbReference>
<dbReference type="Proteomes" id="UP001470230">
    <property type="component" value="Unassembled WGS sequence"/>
</dbReference>
<dbReference type="InterPro" id="IPR027417">
    <property type="entry name" value="P-loop_NTPase"/>
</dbReference>
<evidence type="ECO:0008006" key="5">
    <source>
        <dbReference type="Google" id="ProtNLM"/>
    </source>
</evidence>
<accession>A0ABR2GWZ7</accession>
<keyword evidence="1" id="KW-0547">Nucleotide-binding</keyword>
<protein>
    <recommendedName>
        <fullName evidence="5">Small GTP-binding protein</fullName>
    </recommendedName>
</protein>
<gene>
    <name evidence="3" type="ORF">M9Y10_033017</name>
</gene>
<dbReference type="InterPro" id="IPR050227">
    <property type="entry name" value="Rab"/>
</dbReference>
<dbReference type="Gene3D" id="3.40.50.300">
    <property type="entry name" value="P-loop containing nucleotide triphosphate hydrolases"/>
    <property type="match status" value="1"/>
</dbReference>
<dbReference type="SMART" id="SM00174">
    <property type="entry name" value="RHO"/>
    <property type="match status" value="1"/>
</dbReference>
<dbReference type="PRINTS" id="PR00449">
    <property type="entry name" value="RASTRNSFRMNG"/>
</dbReference>
<dbReference type="InterPro" id="IPR001806">
    <property type="entry name" value="Small_GTPase"/>
</dbReference>
<evidence type="ECO:0000313" key="4">
    <source>
        <dbReference type="Proteomes" id="UP001470230"/>
    </source>
</evidence>
<keyword evidence="4" id="KW-1185">Reference proteome</keyword>
<keyword evidence="2" id="KW-0342">GTP-binding</keyword>
<evidence type="ECO:0000256" key="1">
    <source>
        <dbReference type="ARBA" id="ARBA00022741"/>
    </source>
</evidence>
<organism evidence="3 4">
    <name type="scientific">Tritrichomonas musculus</name>
    <dbReference type="NCBI Taxonomy" id="1915356"/>
    <lineage>
        <taxon>Eukaryota</taxon>
        <taxon>Metamonada</taxon>
        <taxon>Parabasalia</taxon>
        <taxon>Tritrichomonadida</taxon>
        <taxon>Tritrichomonadidae</taxon>
        <taxon>Tritrichomonas</taxon>
    </lineage>
</organism>
<dbReference type="SUPFAM" id="SSF52540">
    <property type="entry name" value="P-loop containing nucleoside triphosphate hydrolases"/>
    <property type="match status" value="1"/>
</dbReference>
<dbReference type="PROSITE" id="PS51421">
    <property type="entry name" value="RAS"/>
    <property type="match status" value="1"/>
</dbReference>
<reference evidence="3 4" key="1">
    <citation type="submission" date="2024-04" db="EMBL/GenBank/DDBJ databases">
        <title>Tritrichomonas musculus Genome.</title>
        <authorList>
            <person name="Alves-Ferreira E."/>
            <person name="Grigg M."/>
            <person name="Lorenzi H."/>
            <person name="Galac M."/>
        </authorList>
    </citation>
    <scope>NUCLEOTIDE SEQUENCE [LARGE SCALE GENOMIC DNA]</scope>
    <source>
        <strain evidence="3 4">EAF2021</strain>
    </source>
</reference>
<dbReference type="NCBIfam" id="TIGR00231">
    <property type="entry name" value="small_GTP"/>
    <property type="match status" value="1"/>
</dbReference>
<dbReference type="PROSITE" id="PS51419">
    <property type="entry name" value="RAB"/>
    <property type="match status" value="1"/>
</dbReference>
<comment type="caution">
    <text evidence="3">The sequence shown here is derived from an EMBL/GenBank/DDBJ whole genome shotgun (WGS) entry which is preliminary data.</text>
</comment>
<evidence type="ECO:0000256" key="2">
    <source>
        <dbReference type="ARBA" id="ARBA00023134"/>
    </source>
</evidence>
<dbReference type="SMART" id="SM00173">
    <property type="entry name" value="RAS"/>
    <property type="match status" value="1"/>
</dbReference>
<dbReference type="CDD" id="cd00154">
    <property type="entry name" value="Rab"/>
    <property type="match status" value="1"/>
</dbReference>
<sequence>MDLIPIKKTAKVILIGNSCVGKTSILLQLYKNIFDKDVEPTIGTSYITKIMQVSNKTVPLHIWDTAGQERFQSVIPMYMRGASAAVIVCATDSLESVQSLDKWYQMAQDASYNANFYVVLNKIDIESIFDPNIPGNWARDHNFKFYKTTAKDFENINQLFLEIAEDILRTDSSFSIQTRKENTIDEKTQNNCC</sequence>
<evidence type="ECO:0000313" key="3">
    <source>
        <dbReference type="EMBL" id="KAK8838391.1"/>
    </source>
</evidence>
<dbReference type="InterPro" id="IPR005225">
    <property type="entry name" value="Small_GTP-bd"/>
</dbReference>
<dbReference type="SMART" id="SM00175">
    <property type="entry name" value="RAB"/>
    <property type="match status" value="1"/>
</dbReference>